<dbReference type="PANTHER" id="PTHR35814:SF1">
    <property type="entry name" value="GLUTATHIONE S-TRANSFERASE-RELATED"/>
    <property type="match status" value="1"/>
</dbReference>
<dbReference type="Pfam" id="PF01124">
    <property type="entry name" value="MAPEG"/>
    <property type="match status" value="1"/>
</dbReference>
<evidence type="ECO:0000313" key="7">
    <source>
        <dbReference type="Proteomes" id="UP000756132"/>
    </source>
</evidence>
<keyword evidence="4 5" id="KW-0472">Membrane</keyword>
<evidence type="ECO:0000313" key="6">
    <source>
        <dbReference type="EMBL" id="UJO18059.1"/>
    </source>
</evidence>
<evidence type="ECO:0000256" key="1">
    <source>
        <dbReference type="ARBA" id="ARBA00004370"/>
    </source>
</evidence>
<dbReference type="EMBL" id="CP090167">
    <property type="protein sequence ID" value="UJO18059.1"/>
    <property type="molecule type" value="Genomic_DNA"/>
</dbReference>
<dbReference type="KEGG" id="ffu:CLAFUR5_05891"/>
<evidence type="ECO:0000256" key="5">
    <source>
        <dbReference type="SAM" id="Phobius"/>
    </source>
</evidence>
<feature type="transmembrane region" description="Helical" evidence="5">
    <location>
        <begin position="12"/>
        <end position="36"/>
    </location>
</feature>
<dbReference type="SUPFAM" id="SSF161084">
    <property type="entry name" value="MAPEG domain-like"/>
    <property type="match status" value="1"/>
</dbReference>
<dbReference type="GO" id="GO:0016020">
    <property type="term" value="C:membrane"/>
    <property type="evidence" value="ECO:0007669"/>
    <property type="project" value="UniProtKB-SubCell"/>
</dbReference>
<name>A0A9Q8P9A3_PASFU</name>
<gene>
    <name evidence="6" type="ORF">CLAFUR5_05891</name>
</gene>
<feature type="transmembrane region" description="Helical" evidence="5">
    <location>
        <begin position="132"/>
        <end position="152"/>
    </location>
</feature>
<protein>
    <submittedName>
        <fullName evidence="6">Uncharacterized protein</fullName>
    </submittedName>
</protein>
<dbReference type="RefSeq" id="XP_047762425.1">
    <property type="nucleotide sequence ID" value="XM_047905039.1"/>
</dbReference>
<dbReference type="Proteomes" id="UP000756132">
    <property type="component" value="Chromosome 5"/>
</dbReference>
<keyword evidence="7" id="KW-1185">Reference proteome</keyword>
<proteinExistence type="predicted"/>
<evidence type="ECO:0000256" key="3">
    <source>
        <dbReference type="ARBA" id="ARBA00022989"/>
    </source>
</evidence>
<reference evidence="6" key="2">
    <citation type="journal article" date="2022" name="Microb. Genom.">
        <title>A chromosome-scale genome assembly of the tomato pathogen Cladosporium fulvum reveals a compartmentalized genome architecture and the presence of a dispensable chromosome.</title>
        <authorList>
            <person name="Zaccaron A.Z."/>
            <person name="Chen L.H."/>
            <person name="Samaras A."/>
            <person name="Stergiopoulos I."/>
        </authorList>
    </citation>
    <scope>NUCLEOTIDE SEQUENCE</scope>
    <source>
        <strain evidence="6">Race5_Kim</strain>
    </source>
</reference>
<accession>A0A9Q8P9A3</accession>
<dbReference type="InterPro" id="IPR001129">
    <property type="entry name" value="Membr-assoc_MAPEG"/>
</dbReference>
<keyword evidence="2 5" id="KW-0812">Transmembrane</keyword>
<evidence type="ECO:0000256" key="4">
    <source>
        <dbReference type="ARBA" id="ARBA00023136"/>
    </source>
</evidence>
<dbReference type="OrthoDB" id="19091at2759"/>
<comment type="subcellular location">
    <subcellularLocation>
        <location evidence="1">Membrane</location>
    </subcellularLocation>
</comment>
<dbReference type="GeneID" id="71985769"/>
<dbReference type="AlphaFoldDB" id="A0A9Q8P9A3"/>
<dbReference type="OMA" id="SHANFVE"/>
<dbReference type="PANTHER" id="PTHR35814">
    <property type="match status" value="1"/>
</dbReference>
<sequence>MSNIDQPSPAYIINIGLNLPVTSSFALPLAGYYTWLQYRVISNRIRAKQSIAQFDPKSATSREPDRLLAACRAQANFAENVPLALTISALVEANGGSKRVLTAALSVLCVARVLHADFGIMAKNNMDRGRPVGFFSTVAVVLGMAGYGAYLARGSWGF</sequence>
<evidence type="ECO:0000256" key="2">
    <source>
        <dbReference type="ARBA" id="ARBA00022692"/>
    </source>
</evidence>
<dbReference type="InterPro" id="IPR023352">
    <property type="entry name" value="MAPEG-like_dom_sf"/>
</dbReference>
<reference evidence="6" key="1">
    <citation type="submission" date="2021-12" db="EMBL/GenBank/DDBJ databases">
        <authorList>
            <person name="Zaccaron A."/>
            <person name="Stergiopoulos I."/>
        </authorList>
    </citation>
    <scope>NUCLEOTIDE SEQUENCE</scope>
    <source>
        <strain evidence="6">Race5_Kim</strain>
    </source>
</reference>
<dbReference type="Gene3D" id="1.20.120.550">
    <property type="entry name" value="Membrane associated eicosanoid/glutathione metabolism-like domain"/>
    <property type="match status" value="1"/>
</dbReference>
<organism evidence="6 7">
    <name type="scientific">Passalora fulva</name>
    <name type="common">Tomato leaf mold</name>
    <name type="synonym">Cladosporium fulvum</name>
    <dbReference type="NCBI Taxonomy" id="5499"/>
    <lineage>
        <taxon>Eukaryota</taxon>
        <taxon>Fungi</taxon>
        <taxon>Dikarya</taxon>
        <taxon>Ascomycota</taxon>
        <taxon>Pezizomycotina</taxon>
        <taxon>Dothideomycetes</taxon>
        <taxon>Dothideomycetidae</taxon>
        <taxon>Mycosphaerellales</taxon>
        <taxon>Mycosphaerellaceae</taxon>
        <taxon>Fulvia</taxon>
    </lineage>
</organism>
<keyword evidence="3 5" id="KW-1133">Transmembrane helix</keyword>